<dbReference type="GO" id="GO:0005524">
    <property type="term" value="F:ATP binding"/>
    <property type="evidence" value="ECO:0007669"/>
    <property type="project" value="UniProtKB-KW"/>
</dbReference>
<keyword evidence="4" id="KW-0808">Transferase</keyword>
<dbReference type="RefSeq" id="WP_143483514.1">
    <property type="nucleotide sequence ID" value="NZ_PDJC01000001.1"/>
</dbReference>
<dbReference type="Proteomes" id="UP000226079">
    <property type="component" value="Unassembled WGS sequence"/>
</dbReference>
<dbReference type="SMART" id="SM00387">
    <property type="entry name" value="HATPase_c"/>
    <property type="match status" value="1"/>
</dbReference>
<dbReference type="GO" id="GO:0000155">
    <property type="term" value="F:phosphorelay sensor kinase activity"/>
    <property type="evidence" value="ECO:0007669"/>
    <property type="project" value="InterPro"/>
</dbReference>
<dbReference type="AlphaFoldDB" id="A0A2A9CN46"/>
<dbReference type="EMBL" id="PDJC01000001">
    <property type="protein sequence ID" value="PFG15611.1"/>
    <property type="molecule type" value="Genomic_DNA"/>
</dbReference>
<dbReference type="PROSITE" id="PS50109">
    <property type="entry name" value="HIS_KIN"/>
    <property type="match status" value="1"/>
</dbReference>
<evidence type="ECO:0000256" key="5">
    <source>
        <dbReference type="ARBA" id="ARBA00022741"/>
    </source>
</evidence>
<dbReference type="PANTHER" id="PTHR24421:SF10">
    <property type="entry name" value="NITRATE_NITRITE SENSOR PROTEIN NARQ"/>
    <property type="match status" value="1"/>
</dbReference>
<dbReference type="Gene3D" id="3.30.565.10">
    <property type="entry name" value="Histidine kinase-like ATPase, C-terminal domain"/>
    <property type="match status" value="1"/>
</dbReference>
<dbReference type="InterPro" id="IPR036890">
    <property type="entry name" value="HATPase_C_sf"/>
</dbReference>
<reference evidence="10 11" key="1">
    <citation type="submission" date="2017-10" db="EMBL/GenBank/DDBJ databases">
        <title>Sequencing the genomes of 1000 actinobacteria strains.</title>
        <authorList>
            <person name="Klenk H.-P."/>
        </authorList>
    </citation>
    <scope>NUCLEOTIDE SEQUENCE [LARGE SCALE GENOMIC DNA]</scope>
    <source>
        <strain evidence="10 11">DSM 15597</strain>
    </source>
</reference>
<dbReference type="GO" id="GO:0016020">
    <property type="term" value="C:membrane"/>
    <property type="evidence" value="ECO:0007669"/>
    <property type="project" value="InterPro"/>
</dbReference>
<dbReference type="PANTHER" id="PTHR24421">
    <property type="entry name" value="NITRATE/NITRITE SENSOR PROTEIN NARX-RELATED"/>
    <property type="match status" value="1"/>
</dbReference>
<dbReference type="Gene3D" id="1.20.5.1930">
    <property type="match status" value="1"/>
</dbReference>
<dbReference type="InterPro" id="IPR003594">
    <property type="entry name" value="HATPase_dom"/>
</dbReference>
<dbReference type="InterPro" id="IPR050482">
    <property type="entry name" value="Sensor_HK_TwoCompSys"/>
</dbReference>
<feature type="domain" description="Histidine kinase" evidence="9">
    <location>
        <begin position="143"/>
        <end position="334"/>
    </location>
</feature>
<sequence>MAPAYLLDDQVTHQDLIASPEERALIGPELATIELTNRTGRAFVGQTPHLVEVYDETLAWRSLAPKFRKAFPPPGVVVPVQADYRHLGVIMLAFDHGWRMDEPTRAYLEVVGRILGRYWYRWLKSSREHELGALQERRRISEELHVDLSQQVTALSLRLQTLRLDLADPEQASQDLAVVDHLVNGIKRSLRSKMLGLRQDEALIREGLVHTLEGHVEAARTRYQLPIDLSCPSEAEQVPLQVAAQLVRVMQESLANACLHAECTRVQVRVTLPGTVVRLAVIDNGVGLDAERMKSDHLGMRVMSERMALIGGRITLGAAPDGGTMVTAEAPIQFESRPLLERTAGNP</sequence>
<evidence type="ECO:0000259" key="9">
    <source>
        <dbReference type="PROSITE" id="PS50109"/>
    </source>
</evidence>
<keyword evidence="8" id="KW-0902">Two-component regulatory system</keyword>
<gene>
    <name evidence="10" type="ORF">ATK74_0131</name>
</gene>
<keyword evidence="5" id="KW-0547">Nucleotide-binding</keyword>
<evidence type="ECO:0000256" key="3">
    <source>
        <dbReference type="ARBA" id="ARBA00022553"/>
    </source>
</evidence>
<organism evidence="10 11">
    <name type="scientific">Propionicimonas paludicola</name>
    <dbReference type="NCBI Taxonomy" id="185243"/>
    <lineage>
        <taxon>Bacteria</taxon>
        <taxon>Bacillati</taxon>
        <taxon>Actinomycetota</taxon>
        <taxon>Actinomycetes</taxon>
        <taxon>Propionibacteriales</taxon>
        <taxon>Nocardioidaceae</taxon>
        <taxon>Propionicimonas</taxon>
    </lineage>
</organism>
<protein>
    <recommendedName>
        <fullName evidence="2">histidine kinase</fullName>
        <ecNumber evidence="2">2.7.13.3</ecNumber>
    </recommendedName>
</protein>
<dbReference type="InterPro" id="IPR011712">
    <property type="entry name" value="Sig_transdc_His_kin_sub3_dim/P"/>
</dbReference>
<dbReference type="Pfam" id="PF07730">
    <property type="entry name" value="HisKA_3"/>
    <property type="match status" value="1"/>
</dbReference>
<keyword evidence="7" id="KW-0067">ATP-binding</keyword>
<accession>A0A2A9CN46</accession>
<evidence type="ECO:0000256" key="7">
    <source>
        <dbReference type="ARBA" id="ARBA00022840"/>
    </source>
</evidence>
<dbReference type="Pfam" id="PF02518">
    <property type="entry name" value="HATPase_c"/>
    <property type="match status" value="1"/>
</dbReference>
<proteinExistence type="predicted"/>
<comment type="caution">
    <text evidence="10">The sequence shown here is derived from an EMBL/GenBank/DDBJ whole genome shotgun (WGS) entry which is preliminary data.</text>
</comment>
<keyword evidence="6 10" id="KW-0418">Kinase</keyword>
<dbReference type="OrthoDB" id="144293at2"/>
<comment type="catalytic activity">
    <reaction evidence="1">
        <text>ATP + protein L-histidine = ADP + protein N-phospho-L-histidine.</text>
        <dbReference type="EC" id="2.7.13.3"/>
    </reaction>
</comment>
<name>A0A2A9CN46_9ACTN</name>
<dbReference type="CDD" id="cd16917">
    <property type="entry name" value="HATPase_UhpB-NarQ-NarX-like"/>
    <property type="match status" value="1"/>
</dbReference>
<evidence type="ECO:0000256" key="6">
    <source>
        <dbReference type="ARBA" id="ARBA00022777"/>
    </source>
</evidence>
<keyword evidence="11" id="KW-1185">Reference proteome</keyword>
<dbReference type="EC" id="2.7.13.3" evidence="2"/>
<evidence type="ECO:0000313" key="11">
    <source>
        <dbReference type="Proteomes" id="UP000226079"/>
    </source>
</evidence>
<evidence type="ECO:0000256" key="4">
    <source>
        <dbReference type="ARBA" id="ARBA00022679"/>
    </source>
</evidence>
<evidence type="ECO:0000256" key="1">
    <source>
        <dbReference type="ARBA" id="ARBA00000085"/>
    </source>
</evidence>
<dbReference type="SUPFAM" id="SSF55874">
    <property type="entry name" value="ATPase domain of HSP90 chaperone/DNA topoisomerase II/histidine kinase"/>
    <property type="match status" value="1"/>
</dbReference>
<evidence type="ECO:0000256" key="8">
    <source>
        <dbReference type="ARBA" id="ARBA00023012"/>
    </source>
</evidence>
<dbReference type="InterPro" id="IPR005467">
    <property type="entry name" value="His_kinase_dom"/>
</dbReference>
<dbReference type="GO" id="GO:0046983">
    <property type="term" value="F:protein dimerization activity"/>
    <property type="evidence" value="ECO:0007669"/>
    <property type="project" value="InterPro"/>
</dbReference>
<keyword evidence="3" id="KW-0597">Phosphoprotein</keyword>
<evidence type="ECO:0000256" key="2">
    <source>
        <dbReference type="ARBA" id="ARBA00012438"/>
    </source>
</evidence>
<evidence type="ECO:0000313" key="10">
    <source>
        <dbReference type="EMBL" id="PFG15611.1"/>
    </source>
</evidence>